<feature type="region of interest" description="Disordered" evidence="1">
    <location>
        <begin position="26"/>
        <end position="58"/>
    </location>
</feature>
<dbReference type="PANTHER" id="PTHR23150:SF35">
    <property type="entry name" value="BLL6746 PROTEIN"/>
    <property type="match status" value="1"/>
</dbReference>
<reference evidence="4 5" key="1">
    <citation type="submission" date="2015-07" db="EMBL/GenBank/DDBJ databases">
        <authorList>
            <person name="Noorani M."/>
        </authorList>
    </citation>
    <scope>NUCLEOTIDE SEQUENCE [LARGE SCALE GENOMIC DNA]</scope>
    <source>
        <strain evidence="4 5">KCTC 42284</strain>
    </source>
</reference>
<evidence type="ECO:0000259" key="3">
    <source>
        <dbReference type="Pfam" id="PF03781"/>
    </source>
</evidence>
<name>A0A0K0XVF0_9GAMM</name>
<dbReference type="AlphaFoldDB" id="A0A0K0XVF0"/>
<feature type="region of interest" description="Disordered" evidence="1">
    <location>
        <begin position="477"/>
        <end position="498"/>
    </location>
</feature>
<evidence type="ECO:0000256" key="2">
    <source>
        <dbReference type="SAM" id="SignalP"/>
    </source>
</evidence>
<sequence length="606" mass="66290">MKTRVFMLAFALATFATGLMAQDNADQEQTGAGASQEEDREDRSVRRLGDMVGGGDSEFSMDIPTFETPVQATPQPEVSLPDPEQDAALQNLLTRRAFVPEDPDIQAELRALMADVAADARAALNAGNLDQAQRLVNVIEVFEPEQPIIAQVQNEAARRSNLANALARAAAALAEGNFVTPEGNSANDLYQQALALDPGNAAAQTGLNNTYDAILARALELAQDLDFEAAEAMLEQAGQVRDDPEAVAEARASMSDFRVRYLDDLDGQVVAAIDAGNYDEAESLITRLLALDYERDRIESLQMSLSDARLYGSLEPGQVFNDTLESSSAPGPDLVVVPAGSFMMGSPDSEADRFGNEGPRHRVTFERGFALGRTEVTVAQFEAFVNATGYRTDAEREGQSRIYDPRTGRMDSKIRITWRNDYIGEEAAPDLPVVHVSWNDAQAYVRWLSEETGRNYRLPSEAEFEYALRAGSQSPYWWGEESPEDNTENLTGDGDSSPTNASWNVAFRRYTDGFWGPAPVASLRANPFGLYDMGGNVMEWLGDCWHDSFVRAPDDGSAWVNPGCDRHVIKGGAWSSTPAMARSAFRLSSADESTDMRVGFRVARDL</sequence>
<dbReference type="Gene3D" id="1.25.40.10">
    <property type="entry name" value="Tetratricopeptide repeat domain"/>
    <property type="match status" value="1"/>
</dbReference>
<proteinExistence type="predicted"/>
<keyword evidence="5" id="KW-1185">Reference proteome</keyword>
<dbReference type="OrthoDB" id="9768004at2"/>
<dbReference type="PANTHER" id="PTHR23150">
    <property type="entry name" value="SULFATASE MODIFYING FACTOR 1, 2"/>
    <property type="match status" value="1"/>
</dbReference>
<dbReference type="InterPro" id="IPR051043">
    <property type="entry name" value="Sulfatase_Mod_Factor_Kinase"/>
</dbReference>
<dbReference type="KEGG" id="wma:WM2015_1271"/>
<dbReference type="GO" id="GO:0120147">
    <property type="term" value="F:formylglycine-generating oxidase activity"/>
    <property type="evidence" value="ECO:0007669"/>
    <property type="project" value="TreeGrafter"/>
</dbReference>
<feature type="domain" description="Sulfatase-modifying factor enzyme-like" evidence="3">
    <location>
        <begin position="332"/>
        <end position="604"/>
    </location>
</feature>
<gene>
    <name evidence="4" type="ORF">WM2015_1271</name>
</gene>
<feature type="chain" id="PRO_5043702567" evidence="2">
    <location>
        <begin position="22"/>
        <end position="606"/>
    </location>
</feature>
<dbReference type="PATRIC" id="fig|1579979.3.peg.1304"/>
<dbReference type="Gene3D" id="3.90.1580.10">
    <property type="entry name" value="paralog of FGE (formylglycine-generating enzyme)"/>
    <property type="match status" value="1"/>
</dbReference>
<feature type="compositionally biased region" description="Polar residues" evidence="1">
    <location>
        <begin position="488"/>
        <end position="498"/>
    </location>
</feature>
<evidence type="ECO:0000256" key="1">
    <source>
        <dbReference type="SAM" id="MobiDB-lite"/>
    </source>
</evidence>
<accession>A0A0K0XVF0</accession>
<evidence type="ECO:0000313" key="4">
    <source>
        <dbReference type="EMBL" id="AKS41645.1"/>
    </source>
</evidence>
<dbReference type="InterPro" id="IPR042095">
    <property type="entry name" value="SUMF_sf"/>
</dbReference>
<dbReference type="EMBL" id="CP012154">
    <property type="protein sequence ID" value="AKS41645.1"/>
    <property type="molecule type" value="Genomic_DNA"/>
</dbReference>
<organism evidence="4 5">
    <name type="scientific">Wenzhouxiangella marina</name>
    <dbReference type="NCBI Taxonomy" id="1579979"/>
    <lineage>
        <taxon>Bacteria</taxon>
        <taxon>Pseudomonadati</taxon>
        <taxon>Pseudomonadota</taxon>
        <taxon>Gammaproteobacteria</taxon>
        <taxon>Chromatiales</taxon>
        <taxon>Wenzhouxiangellaceae</taxon>
        <taxon>Wenzhouxiangella</taxon>
    </lineage>
</organism>
<feature type="signal peptide" evidence="2">
    <location>
        <begin position="1"/>
        <end position="21"/>
    </location>
</feature>
<protein>
    <submittedName>
        <fullName evidence="4">Sulfatase-modifying factor protein</fullName>
    </submittedName>
</protein>
<dbReference type="SUPFAM" id="SSF56436">
    <property type="entry name" value="C-type lectin-like"/>
    <property type="match status" value="1"/>
</dbReference>
<dbReference type="Pfam" id="PF03781">
    <property type="entry name" value="FGE-sulfatase"/>
    <property type="match status" value="1"/>
</dbReference>
<dbReference type="STRING" id="1579979.WM2015_1271"/>
<evidence type="ECO:0000313" key="5">
    <source>
        <dbReference type="Proteomes" id="UP000066624"/>
    </source>
</evidence>
<keyword evidence="2" id="KW-0732">Signal</keyword>
<dbReference type="RefSeq" id="WP_156200956.1">
    <property type="nucleotide sequence ID" value="NZ_CP012154.1"/>
</dbReference>
<dbReference type="InterPro" id="IPR016187">
    <property type="entry name" value="CTDL_fold"/>
</dbReference>
<dbReference type="InterPro" id="IPR011990">
    <property type="entry name" value="TPR-like_helical_dom_sf"/>
</dbReference>
<dbReference type="Proteomes" id="UP000066624">
    <property type="component" value="Chromosome"/>
</dbReference>
<dbReference type="InterPro" id="IPR005532">
    <property type="entry name" value="SUMF_dom"/>
</dbReference>